<comment type="caution">
    <text evidence="2">The sequence shown here is derived from an EMBL/GenBank/DDBJ whole genome shotgun (WGS) entry which is preliminary data.</text>
</comment>
<gene>
    <name evidence="2" type="ORF">C0187_07070</name>
</gene>
<feature type="transmembrane region" description="Helical" evidence="1">
    <location>
        <begin position="218"/>
        <end position="239"/>
    </location>
</feature>
<feature type="transmembrane region" description="Helical" evidence="1">
    <location>
        <begin position="246"/>
        <end position="268"/>
    </location>
</feature>
<sequence>MSEKNRTLFYFIILNALIFGFMHHFFMGIHFERLHIFLLNLCAGGTLIIYFTESSVNFTRKTSIFFISSFLYAIFAFLEKYEAAILISIVMFFVVESVRIKRFGFFPKQFFLGRYKMSEKFHHASLLCLSIGLLLSSFAIINHKYFQLLPFRKFELNTFFLGFSFPVSLITLSIIFSVMQKAPSGFQKFLKILSFWVINVGVVVFFVFILFESPILEIIISSILFIMVFIVFILYYFLGYKEQRKLFLSSGIAFLNFTAVTGIAYILLYFTNFNTLENAKLIKDIHRIVSLYGWNLTGLSVILRFRDFPISLNSNAVITLHWITVAILIPLGYYSPIFSLIATISFAVFLYVILFSKSIKNV</sequence>
<organism evidence="2 3">
    <name type="scientific">Calditerrivibrio nitroreducens</name>
    <dbReference type="NCBI Taxonomy" id="477976"/>
    <lineage>
        <taxon>Bacteria</taxon>
        <taxon>Pseudomonadati</taxon>
        <taxon>Deferribacterota</taxon>
        <taxon>Deferribacteres</taxon>
        <taxon>Deferribacterales</taxon>
        <taxon>Calditerrivibrionaceae</taxon>
    </lineage>
</organism>
<feature type="transmembrane region" description="Helical" evidence="1">
    <location>
        <begin position="33"/>
        <end position="51"/>
    </location>
</feature>
<dbReference type="EMBL" id="PNIN01000072">
    <property type="protein sequence ID" value="PMP69445.1"/>
    <property type="molecule type" value="Genomic_DNA"/>
</dbReference>
<evidence type="ECO:0000256" key="1">
    <source>
        <dbReference type="SAM" id="Phobius"/>
    </source>
</evidence>
<feature type="transmembrane region" description="Helical" evidence="1">
    <location>
        <begin position="192"/>
        <end position="212"/>
    </location>
</feature>
<dbReference type="AlphaFoldDB" id="A0A2J6WGG6"/>
<keyword evidence="1" id="KW-1133">Transmembrane helix</keyword>
<accession>A0A2J6WGG6</accession>
<dbReference type="Proteomes" id="UP000242881">
    <property type="component" value="Unassembled WGS sequence"/>
</dbReference>
<feature type="transmembrane region" description="Helical" evidence="1">
    <location>
        <begin position="83"/>
        <end position="100"/>
    </location>
</feature>
<keyword evidence="1" id="KW-0472">Membrane</keyword>
<reference evidence="2 3" key="1">
    <citation type="submission" date="2018-01" db="EMBL/GenBank/DDBJ databases">
        <title>Metagenomic assembled genomes from two thermal pools in the Uzon Caldera, Kamchatka, Russia.</title>
        <authorList>
            <person name="Wilkins L."/>
            <person name="Ettinger C."/>
        </authorList>
    </citation>
    <scope>NUCLEOTIDE SEQUENCE [LARGE SCALE GENOMIC DNA]</scope>
    <source>
        <strain evidence="2">ZAV-05</strain>
    </source>
</reference>
<name>A0A2J6WGG6_9BACT</name>
<keyword evidence="1" id="KW-0812">Transmembrane</keyword>
<feature type="transmembrane region" description="Helical" evidence="1">
    <location>
        <begin position="121"/>
        <end position="141"/>
    </location>
</feature>
<feature type="transmembrane region" description="Helical" evidence="1">
    <location>
        <begin position="288"/>
        <end position="305"/>
    </location>
</feature>
<feature type="transmembrane region" description="Helical" evidence="1">
    <location>
        <begin position="161"/>
        <end position="180"/>
    </location>
</feature>
<feature type="transmembrane region" description="Helical" evidence="1">
    <location>
        <begin position="337"/>
        <end position="356"/>
    </location>
</feature>
<proteinExistence type="predicted"/>
<evidence type="ECO:0000313" key="2">
    <source>
        <dbReference type="EMBL" id="PMP69445.1"/>
    </source>
</evidence>
<protein>
    <submittedName>
        <fullName evidence="2">Uncharacterized protein</fullName>
    </submittedName>
</protein>
<feature type="transmembrane region" description="Helical" evidence="1">
    <location>
        <begin position="312"/>
        <end position="331"/>
    </location>
</feature>
<feature type="transmembrane region" description="Helical" evidence="1">
    <location>
        <begin position="58"/>
        <end position="77"/>
    </location>
</feature>
<evidence type="ECO:0000313" key="3">
    <source>
        <dbReference type="Proteomes" id="UP000242881"/>
    </source>
</evidence>
<feature type="transmembrane region" description="Helical" evidence="1">
    <location>
        <begin position="7"/>
        <end position="27"/>
    </location>
</feature>